<evidence type="ECO:0000313" key="2">
    <source>
        <dbReference type="EMBL" id="OWF37945.1"/>
    </source>
</evidence>
<keyword evidence="1" id="KW-0732">Signal</keyword>
<dbReference type="EMBL" id="NEDP02005575">
    <property type="protein sequence ID" value="OWF37945.1"/>
    <property type="molecule type" value="Genomic_DNA"/>
</dbReference>
<accession>A0A210PN60</accession>
<dbReference type="SUPFAM" id="SSF48619">
    <property type="entry name" value="Phospholipase A2, PLA2"/>
    <property type="match status" value="1"/>
</dbReference>
<dbReference type="Gene3D" id="1.20.90.10">
    <property type="entry name" value="Phospholipase A2 domain"/>
    <property type="match status" value="1"/>
</dbReference>
<sequence>MILTLAAICLLIELSLAANPCTTSSHSDGCSIPGDLPFFYKDTFTPNCNQHDVCYFCAVRYGLVRHDCDNLFLKNMEASCSHLDRKRFLFGDSTDTQHTHHACMASAFVYYEAVYLGAESHFEQTSPSWCGESWVRQCLP</sequence>
<dbReference type="InterPro" id="IPR038875">
    <property type="entry name" value="PLA2_conodipine-like"/>
</dbReference>
<organism evidence="2 3">
    <name type="scientific">Mizuhopecten yessoensis</name>
    <name type="common">Japanese scallop</name>
    <name type="synonym">Patinopecten yessoensis</name>
    <dbReference type="NCBI Taxonomy" id="6573"/>
    <lineage>
        <taxon>Eukaryota</taxon>
        <taxon>Metazoa</taxon>
        <taxon>Spiralia</taxon>
        <taxon>Lophotrochozoa</taxon>
        <taxon>Mollusca</taxon>
        <taxon>Bivalvia</taxon>
        <taxon>Autobranchia</taxon>
        <taxon>Pteriomorphia</taxon>
        <taxon>Pectinida</taxon>
        <taxon>Pectinoidea</taxon>
        <taxon>Pectinidae</taxon>
        <taxon>Mizuhopecten</taxon>
    </lineage>
</organism>
<dbReference type="GO" id="GO:0050482">
    <property type="term" value="P:arachidonate secretion"/>
    <property type="evidence" value="ECO:0007669"/>
    <property type="project" value="InterPro"/>
</dbReference>
<protein>
    <submittedName>
        <fullName evidence="2">Conodipine-M alpha chain</fullName>
    </submittedName>
</protein>
<dbReference type="AlphaFoldDB" id="A0A210PN60"/>
<dbReference type="InterPro" id="IPR036444">
    <property type="entry name" value="PLipase_A2_dom_sf"/>
</dbReference>
<dbReference type="PANTHER" id="PTHR37687:SF1">
    <property type="entry name" value="AGAP006772-PA"/>
    <property type="match status" value="1"/>
</dbReference>
<gene>
    <name evidence="2" type="ORF">KP79_PYT14265</name>
</gene>
<name>A0A210PN60_MIZYE</name>
<comment type="caution">
    <text evidence="2">The sequence shown here is derived from an EMBL/GenBank/DDBJ whole genome shotgun (WGS) entry which is preliminary data.</text>
</comment>
<feature type="signal peptide" evidence="1">
    <location>
        <begin position="1"/>
        <end position="17"/>
    </location>
</feature>
<reference evidence="2 3" key="1">
    <citation type="journal article" date="2017" name="Nat. Ecol. Evol.">
        <title>Scallop genome provides insights into evolution of bilaterian karyotype and development.</title>
        <authorList>
            <person name="Wang S."/>
            <person name="Zhang J."/>
            <person name="Jiao W."/>
            <person name="Li J."/>
            <person name="Xun X."/>
            <person name="Sun Y."/>
            <person name="Guo X."/>
            <person name="Huan P."/>
            <person name="Dong B."/>
            <person name="Zhang L."/>
            <person name="Hu X."/>
            <person name="Sun X."/>
            <person name="Wang J."/>
            <person name="Zhao C."/>
            <person name="Wang Y."/>
            <person name="Wang D."/>
            <person name="Huang X."/>
            <person name="Wang R."/>
            <person name="Lv J."/>
            <person name="Li Y."/>
            <person name="Zhang Z."/>
            <person name="Liu B."/>
            <person name="Lu W."/>
            <person name="Hui Y."/>
            <person name="Liang J."/>
            <person name="Zhou Z."/>
            <person name="Hou R."/>
            <person name="Li X."/>
            <person name="Liu Y."/>
            <person name="Li H."/>
            <person name="Ning X."/>
            <person name="Lin Y."/>
            <person name="Zhao L."/>
            <person name="Xing Q."/>
            <person name="Dou J."/>
            <person name="Li Y."/>
            <person name="Mao J."/>
            <person name="Guo H."/>
            <person name="Dou H."/>
            <person name="Li T."/>
            <person name="Mu C."/>
            <person name="Jiang W."/>
            <person name="Fu Q."/>
            <person name="Fu X."/>
            <person name="Miao Y."/>
            <person name="Liu J."/>
            <person name="Yu Q."/>
            <person name="Li R."/>
            <person name="Liao H."/>
            <person name="Li X."/>
            <person name="Kong Y."/>
            <person name="Jiang Z."/>
            <person name="Chourrout D."/>
            <person name="Li R."/>
            <person name="Bao Z."/>
        </authorList>
    </citation>
    <scope>NUCLEOTIDE SEQUENCE [LARGE SCALE GENOMIC DNA]</scope>
    <source>
        <strain evidence="2 3">PY_sf001</strain>
    </source>
</reference>
<proteinExistence type="predicted"/>
<dbReference type="GO" id="GO:0006644">
    <property type="term" value="P:phospholipid metabolic process"/>
    <property type="evidence" value="ECO:0007669"/>
    <property type="project" value="InterPro"/>
</dbReference>
<keyword evidence="3" id="KW-1185">Reference proteome</keyword>
<dbReference type="OrthoDB" id="6105856at2759"/>
<evidence type="ECO:0000313" key="3">
    <source>
        <dbReference type="Proteomes" id="UP000242188"/>
    </source>
</evidence>
<dbReference type="PANTHER" id="PTHR37687">
    <property type="entry name" value="AGAP006772-PA"/>
    <property type="match status" value="1"/>
</dbReference>
<evidence type="ECO:0000256" key="1">
    <source>
        <dbReference type="SAM" id="SignalP"/>
    </source>
</evidence>
<dbReference type="GO" id="GO:0004623">
    <property type="term" value="F:phospholipase A2 activity"/>
    <property type="evidence" value="ECO:0007669"/>
    <property type="project" value="InterPro"/>
</dbReference>
<feature type="chain" id="PRO_5012849285" evidence="1">
    <location>
        <begin position="18"/>
        <end position="140"/>
    </location>
</feature>
<dbReference type="Proteomes" id="UP000242188">
    <property type="component" value="Unassembled WGS sequence"/>
</dbReference>